<feature type="compositionally biased region" description="Polar residues" evidence="4">
    <location>
        <begin position="385"/>
        <end position="394"/>
    </location>
</feature>
<feature type="compositionally biased region" description="Basic and acidic residues" evidence="4">
    <location>
        <begin position="513"/>
        <end position="530"/>
    </location>
</feature>
<organism evidence="6 7">
    <name type="scientific">Choanephora cucurbitarum</name>
    <dbReference type="NCBI Taxonomy" id="101091"/>
    <lineage>
        <taxon>Eukaryota</taxon>
        <taxon>Fungi</taxon>
        <taxon>Fungi incertae sedis</taxon>
        <taxon>Mucoromycota</taxon>
        <taxon>Mucoromycotina</taxon>
        <taxon>Mucoromycetes</taxon>
        <taxon>Mucorales</taxon>
        <taxon>Mucorineae</taxon>
        <taxon>Choanephoraceae</taxon>
        <taxon>Choanephoroideae</taxon>
        <taxon>Choanephora</taxon>
    </lineage>
</organism>
<reference evidence="6 7" key="1">
    <citation type="submission" date="2016-03" db="EMBL/GenBank/DDBJ databases">
        <title>Choanephora cucurbitarum.</title>
        <authorList>
            <person name="Min B."/>
            <person name="Park H."/>
            <person name="Park J.-H."/>
            <person name="Shin H.-D."/>
            <person name="Choi I.-G."/>
        </authorList>
    </citation>
    <scope>NUCLEOTIDE SEQUENCE [LARGE SCALE GENOMIC DNA]</scope>
    <source>
        <strain evidence="6 7">KUS-F28377</strain>
    </source>
</reference>
<dbReference type="STRING" id="101091.A0A1C7NJ16"/>
<dbReference type="OrthoDB" id="21449at2759"/>
<feature type="compositionally biased region" description="Low complexity" evidence="4">
    <location>
        <begin position="436"/>
        <end position="445"/>
    </location>
</feature>
<dbReference type="GO" id="GO:0005634">
    <property type="term" value="C:nucleus"/>
    <property type="evidence" value="ECO:0007669"/>
    <property type="project" value="TreeGrafter"/>
</dbReference>
<feature type="coiled-coil region" evidence="3">
    <location>
        <begin position="536"/>
        <end position="582"/>
    </location>
</feature>
<feature type="domain" description="Bromo" evidence="5">
    <location>
        <begin position="42"/>
        <end position="114"/>
    </location>
</feature>
<evidence type="ECO:0000259" key="5">
    <source>
        <dbReference type="PROSITE" id="PS50014"/>
    </source>
</evidence>
<dbReference type="PROSITE" id="PS00633">
    <property type="entry name" value="BROMODOMAIN_1"/>
    <property type="match status" value="1"/>
</dbReference>
<feature type="compositionally biased region" description="Low complexity" evidence="4">
    <location>
        <begin position="488"/>
        <end position="508"/>
    </location>
</feature>
<feature type="compositionally biased region" description="Basic and acidic residues" evidence="4">
    <location>
        <begin position="457"/>
        <end position="473"/>
    </location>
</feature>
<protein>
    <submittedName>
        <fullName evidence="6">Bromodomain testis-specific protein</fullName>
    </submittedName>
</protein>
<accession>A0A1C7NJ16</accession>
<dbReference type="InParanoid" id="A0A1C7NJ16"/>
<evidence type="ECO:0000256" key="2">
    <source>
        <dbReference type="PROSITE-ProRule" id="PRU00035"/>
    </source>
</evidence>
<feature type="region of interest" description="Disordered" evidence="4">
    <location>
        <begin position="335"/>
        <end position="530"/>
    </location>
</feature>
<dbReference type="Pfam" id="PF00439">
    <property type="entry name" value="Bromodomain"/>
    <property type="match status" value="2"/>
</dbReference>
<evidence type="ECO:0000256" key="1">
    <source>
        <dbReference type="ARBA" id="ARBA00023117"/>
    </source>
</evidence>
<dbReference type="SUPFAM" id="SSF47370">
    <property type="entry name" value="Bromodomain"/>
    <property type="match status" value="2"/>
</dbReference>
<dbReference type="GO" id="GO:0006338">
    <property type="term" value="P:chromatin remodeling"/>
    <property type="evidence" value="ECO:0007669"/>
    <property type="project" value="TreeGrafter"/>
</dbReference>
<dbReference type="Proteomes" id="UP000093000">
    <property type="component" value="Unassembled WGS sequence"/>
</dbReference>
<comment type="caution">
    <text evidence="6">The sequence shown here is derived from an EMBL/GenBank/DDBJ whole genome shotgun (WGS) entry which is preliminary data.</text>
</comment>
<dbReference type="SMART" id="SM00297">
    <property type="entry name" value="BROMO"/>
    <property type="match status" value="2"/>
</dbReference>
<dbReference type="PROSITE" id="PS50014">
    <property type="entry name" value="BROMODOMAIN_2"/>
    <property type="match status" value="2"/>
</dbReference>
<dbReference type="InterPro" id="IPR001487">
    <property type="entry name" value="Bromodomain"/>
</dbReference>
<dbReference type="PANTHER" id="PTHR22880:SF225">
    <property type="entry name" value="BROMODOMAIN-CONTAINING PROTEIN BET-1-RELATED"/>
    <property type="match status" value="1"/>
</dbReference>
<dbReference type="InterPro" id="IPR018359">
    <property type="entry name" value="Bromodomain_CS"/>
</dbReference>
<dbReference type="PANTHER" id="PTHR22880">
    <property type="entry name" value="FALZ-RELATED BROMODOMAIN-CONTAINING PROTEINS"/>
    <property type="match status" value="1"/>
</dbReference>
<dbReference type="GO" id="GO:0000785">
    <property type="term" value="C:chromatin"/>
    <property type="evidence" value="ECO:0007669"/>
    <property type="project" value="TreeGrafter"/>
</dbReference>
<feature type="domain" description="Bromo" evidence="5">
    <location>
        <begin position="243"/>
        <end position="315"/>
    </location>
</feature>
<gene>
    <name evidence="6" type="primary">BRDT</name>
    <name evidence="6" type="ORF">A0J61_02859</name>
</gene>
<proteinExistence type="predicted"/>
<dbReference type="InterPro" id="IPR050935">
    <property type="entry name" value="Bromo_chromatin_reader"/>
</dbReference>
<keyword evidence="3" id="KW-0175">Coiled coil</keyword>
<sequence length="764" mass="87476">MSHVAQKRSFSSLQDDEPIKTTQAVMSPAEKKWCIQTIRSLKKHKRAIAFLDPVDPIYFNIPDYFDIVKHPMDLGTVERKLLADKYLNVDAFKSDVQLIFDNCYLYNNPGDPVCLDAKKLEEHYQKLCKKEPSLMTVPLPTPPSLVTGAVSTEYPSMDLDHNYIDSSSIPSSAPPPSINHTPNPTTIKLAVQKPQSIPPLSPPIHTSLPDTAMDNVNTASPTTMPEDQFKRCEALVRELKKPKYKGYAWPFENPVDAAAWGATDYYEIIKQPMDMSTYEKKLYNHQYSHEEQLAEDIRLMFRNCYMYNPPDHLVTNLGKEFEAVFERQWAKLHQQNPIKKKKSVNKKQRTSSSSSMLDDDYVQDEPLPPTLPEPTTEPNHEMPTPTETKSNNGPTILRLKIKVSQPKEEPTISTPSSPPKPKIPGLALSKEPPTPTTNTPITNGPKLAIGTKPPSPVKEKKVDKPMLANHDKWLALAKKTSPPPSSQPPSQLSSQLPSTLPKLPTTPTNQFKPKKEPTPSKPKEADIKPFDIADIYSQIHNEKRLKEQQKREEQEKWERMEKTRLEQERIATEKRMHELREQSRKFKARKEQDKRMRLEALNAVSIDISQQKMRFNEYEKEHMSRDQDWHDVYVWQRDTNDYRHMPAPGFVKRAQIKLPELRKRLLSKCVRLENSKNYQPIDMVDDGAAAAATVASNNPRSTLLLESPSYLGHIVLQFTRQVMRPKIVLPMFFMIVLLFDLEGSLDLDDDLFNDDNDDNASHPE</sequence>
<keyword evidence="7" id="KW-1185">Reference proteome</keyword>
<dbReference type="InterPro" id="IPR036427">
    <property type="entry name" value="Bromodomain-like_sf"/>
</dbReference>
<evidence type="ECO:0000256" key="4">
    <source>
        <dbReference type="SAM" id="MobiDB-lite"/>
    </source>
</evidence>
<name>A0A1C7NJ16_9FUNG</name>
<dbReference type="Gene3D" id="1.20.920.10">
    <property type="entry name" value="Bromodomain-like"/>
    <property type="match status" value="2"/>
</dbReference>
<evidence type="ECO:0000256" key="3">
    <source>
        <dbReference type="SAM" id="Coils"/>
    </source>
</evidence>
<dbReference type="EMBL" id="LUGH01000114">
    <property type="protein sequence ID" value="OBZ89091.1"/>
    <property type="molecule type" value="Genomic_DNA"/>
</dbReference>
<dbReference type="GO" id="GO:0006355">
    <property type="term" value="P:regulation of DNA-templated transcription"/>
    <property type="evidence" value="ECO:0007669"/>
    <property type="project" value="TreeGrafter"/>
</dbReference>
<dbReference type="PRINTS" id="PR00503">
    <property type="entry name" value="BROMODOMAIN"/>
</dbReference>
<dbReference type="AlphaFoldDB" id="A0A1C7NJ16"/>
<keyword evidence="1 2" id="KW-0103">Bromodomain</keyword>
<feature type="compositionally biased region" description="Basic residues" evidence="4">
    <location>
        <begin position="338"/>
        <end position="349"/>
    </location>
</feature>
<evidence type="ECO:0000313" key="7">
    <source>
        <dbReference type="Proteomes" id="UP000093000"/>
    </source>
</evidence>
<evidence type="ECO:0000313" key="6">
    <source>
        <dbReference type="EMBL" id="OBZ89091.1"/>
    </source>
</evidence>